<sequence length="202" mass="22944">MLRADFLCFPPFFSHQPKSHSNEDCAQKLRGYDVHDTLTLLAPSLPFLQSLGRCFGDGNGWEGGAMGFQSARRKVEKKAKGGTSKVHRQMWKCPFFFFVKCSVSSAIGAKQHNYTICTVSCLSSEPNSMLQNHEVVLDGCESEWSVTRREGQHCCISKGWRRGQTTRLPIFSIATPWSFIRIQRGCYLERWVMGGGWWILIL</sequence>
<comment type="caution">
    <text evidence="1">The sequence shown here is derived from an EMBL/GenBank/DDBJ whole genome shotgun (WGS) entry which is preliminary data.</text>
</comment>
<evidence type="ECO:0000313" key="1">
    <source>
        <dbReference type="EMBL" id="KAG9239055.1"/>
    </source>
</evidence>
<proteinExistence type="predicted"/>
<dbReference type="AlphaFoldDB" id="A0A9P8CA17"/>
<gene>
    <name evidence="1" type="ORF">BJ875DRAFT_262198</name>
</gene>
<protein>
    <submittedName>
        <fullName evidence="1">Uncharacterized protein</fullName>
    </submittedName>
</protein>
<dbReference type="Proteomes" id="UP000824998">
    <property type="component" value="Unassembled WGS sequence"/>
</dbReference>
<keyword evidence="2" id="KW-1185">Reference proteome</keyword>
<organism evidence="1 2">
    <name type="scientific">Amylocarpus encephaloides</name>
    <dbReference type="NCBI Taxonomy" id="45428"/>
    <lineage>
        <taxon>Eukaryota</taxon>
        <taxon>Fungi</taxon>
        <taxon>Dikarya</taxon>
        <taxon>Ascomycota</taxon>
        <taxon>Pezizomycotina</taxon>
        <taxon>Leotiomycetes</taxon>
        <taxon>Helotiales</taxon>
        <taxon>Helotiales incertae sedis</taxon>
        <taxon>Amylocarpus</taxon>
    </lineage>
</organism>
<accession>A0A9P8CA17</accession>
<reference evidence="1" key="1">
    <citation type="journal article" date="2021" name="IMA Fungus">
        <title>Genomic characterization of three marine fungi, including Emericellopsis atlantica sp. nov. with signatures of a generalist lifestyle and marine biomass degradation.</title>
        <authorList>
            <person name="Hagestad O.C."/>
            <person name="Hou L."/>
            <person name="Andersen J.H."/>
            <person name="Hansen E.H."/>
            <person name="Altermark B."/>
            <person name="Li C."/>
            <person name="Kuhnert E."/>
            <person name="Cox R.J."/>
            <person name="Crous P.W."/>
            <person name="Spatafora J.W."/>
            <person name="Lail K."/>
            <person name="Amirebrahimi M."/>
            <person name="Lipzen A."/>
            <person name="Pangilinan J."/>
            <person name="Andreopoulos W."/>
            <person name="Hayes R.D."/>
            <person name="Ng V."/>
            <person name="Grigoriev I.V."/>
            <person name="Jackson S.A."/>
            <person name="Sutton T.D.S."/>
            <person name="Dobson A.D.W."/>
            <person name="Rama T."/>
        </authorList>
    </citation>
    <scope>NUCLEOTIDE SEQUENCE</scope>
    <source>
        <strain evidence="1">TRa018bII</strain>
    </source>
</reference>
<dbReference type="EMBL" id="MU251362">
    <property type="protein sequence ID" value="KAG9239055.1"/>
    <property type="molecule type" value="Genomic_DNA"/>
</dbReference>
<name>A0A9P8CA17_9HELO</name>
<evidence type="ECO:0000313" key="2">
    <source>
        <dbReference type="Proteomes" id="UP000824998"/>
    </source>
</evidence>